<keyword evidence="6 7" id="KW-0472">Membrane</keyword>
<evidence type="ECO:0000313" key="10">
    <source>
        <dbReference type="EMBL" id="QYY42679.1"/>
    </source>
</evidence>
<evidence type="ECO:0000256" key="2">
    <source>
        <dbReference type="ARBA" id="ARBA00008114"/>
    </source>
</evidence>
<dbReference type="InterPro" id="IPR050291">
    <property type="entry name" value="CDF_Transporter"/>
</dbReference>
<dbReference type="InterPro" id="IPR027470">
    <property type="entry name" value="Cation_efflux_CTD"/>
</dbReference>
<dbReference type="PANTHER" id="PTHR43840:SF50">
    <property type="entry name" value="MANGANESE EFFLUX SYSTEM PROTEIN MNES"/>
    <property type="match status" value="1"/>
</dbReference>
<evidence type="ECO:0000259" key="8">
    <source>
        <dbReference type="Pfam" id="PF01545"/>
    </source>
</evidence>
<evidence type="ECO:0000256" key="7">
    <source>
        <dbReference type="SAM" id="Phobius"/>
    </source>
</evidence>
<dbReference type="Gene3D" id="3.30.70.1350">
    <property type="entry name" value="Cation efflux protein, cytoplasmic domain"/>
    <property type="match status" value="1"/>
</dbReference>
<dbReference type="Proteomes" id="UP000826616">
    <property type="component" value="Chromosome"/>
</dbReference>
<feature type="domain" description="Cation efflux protein cytoplasmic" evidence="9">
    <location>
        <begin position="212"/>
        <end position="287"/>
    </location>
</feature>
<dbReference type="FunFam" id="1.20.1510.10:FF:000006">
    <property type="entry name" value="Divalent cation efflux transporter"/>
    <property type="match status" value="1"/>
</dbReference>
<dbReference type="EMBL" id="FNDE01000024">
    <property type="protein sequence ID" value="SDH42739.1"/>
    <property type="molecule type" value="Genomic_DNA"/>
</dbReference>
<keyword evidence="3" id="KW-0813">Transport</keyword>
<dbReference type="GO" id="GO:0016020">
    <property type="term" value="C:membrane"/>
    <property type="evidence" value="ECO:0007669"/>
    <property type="project" value="UniProtKB-SubCell"/>
</dbReference>
<dbReference type="GeneID" id="97143263"/>
<organism evidence="11 12">
    <name type="scientific">Aneurinibacillus thermoaerophilus</name>
    <dbReference type="NCBI Taxonomy" id="143495"/>
    <lineage>
        <taxon>Bacteria</taxon>
        <taxon>Bacillati</taxon>
        <taxon>Bacillota</taxon>
        <taxon>Bacilli</taxon>
        <taxon>Bacillales</taxon>
        <taxon>Paenibacillaceae</taxon>
        <taxon>Aneurinibacillus group</taxon>
        <taxon>Aneurinibacillus</taxon>
    </lineage>
</organism>
<dbReference type="Proteomes" id="UP000198956">
    <property type="component" value="Unassembled WGS sequence"/>
</dbReference>
<gene>
    <name evidence="10" type="ORF">K3F53_17930</name>
    <name evidence="11" type="ORF">SAMN04489735_102428</name>
</gene>
<comment type="similarity">
    <text evidence="2">Belongs to the cation diffusion facilitator (CDF) transporter (TC 2.A.4) family.</text>
</comment>
<dbReference type="AlphaFoldDB" id="A0A1G8CBK3"/>
<dbReference type="OrthoDB" id="9806522at2"/>
<feature type="transmembrane region" description="Helical" evidence="7">
    <location>
        <begin position="118"/>
        <end position="136"/>
    </location>
</feature>
<comment type="subcellular location">
    <subcellularLocation>
        <location evidence="1">Membrane</location>
        <topology evidence="1">Multi-pass membrane protein</topology>
    </subcellularLocation>
</comment>
<dbReference type="SUPFAM" id="SSF161111">
    <property type="entry name" value="Cation efflux protein transmembrane domain-like"/>
    <property type="match status" value="1"/>
</dbReference>
<evidence type="ECO:0000256" key="4">
    <source>
        <dbReference type="ARBA" id="ARBA00022692"/>
    </source>
</evidence>
<dbReference type="InterPro" id="IPR002524">
    <property type="entry name" value="Cation_efflux"/>
</dbReference>
<proteinExistence type="inferred from homology"/>
<dbReference type="NCBIfam" id="TIGR01297">
    <property type="entry name" value="CDF"/>
    <property type="match status" value="1"/>
</dbReference>
<dbReference type="InterPro" id="IPR058533">
    <property type="entry name" value="Cation_efflux_TM"/>
</dbReference>
<dbReference type="Gene3D" id="1.20.1510.10">
    <property type="entry name" value="Cation efflux protein transmembrane domain"/>
    <property type="match status" value="1"/>
</dbReference>
<dbReference type="RefSeq" id="WP_057897340.1">
    <property type="nucleotide sequence ID" value="NZ_CP080764.1"/>
</dbReference>
<dbReference type="Pfam" id="PF16916">
    <property type="entry name" value="ZT_dimer"/>
    <property type="match status" value="1"/>
</dbReference>
<evidence type="ECO:0000313" key="13">
    <source>
        <dbReference type="Proteomes" id="UP000826616"/>
    </source>
</evidence>
<accession>A0A1G8CBK3</accession>
<dbReference type="InterPro" id="IPR027469">
    <property type="entry name" value="Cation_efflux_TMD_sf"/>
</dbReference>
<reference evidence="10 13" key="2">
    <citation type="submission" date="2021-08" db="EMBL/GenBank/DDBJ databases">
        <title>Complete genome sequence of the strain Aneurinibacillus thermoaerophilus CCM 8960.</title>
        <authorList>
            <person name="Musilova J."/>
            <person name="Kourilova X."/>
            <person name="Pernicova I."/>
            <person name="Bezdicek M."/>
            <person name="Lengerova M."/>
            <person name="Obruca S."/>
            <person name="Sedlar K."/>
        </authorList>
    </citation>
    <scope>NUCLEOTIDE SEQUENCE [LARGE SCALE GENOMIC DNA]</scope>
    <source>
        <strain evidence="10 13">CCM 8960</strain>
    </source>
</reference>
<keyword evidence="4 7" id="KW-0812">Transmembrane</keyword>
<evidence type="ECO:0000256" key="5">
    <source>
        <dbReference type="ARBA" id="ARBA00022989"/>
    </source>
</evidence>
<keyword evidence="13" id="KW-1185">Reference proteome</keyword>
<dbReference type="Pfam" id="PF01545">
    <property type="entry name" value="Cation_efflux"/>
    <property type="match status" value="1"/>
</dbReference>
<dbReference type="GO" id="GO:0008324">
    <property type="term" value="F:monoatomic cation transmembrane transporter activity"/>
    <property type="evidence" value="ECO:0007669"/>
    <property type="project" value="InterPro"/>
</dbReference>
<name>A0A1G8CBK3_ANETH</name>
<dbReference type="InterPro" id="IPR036837">
    <property type="entry name" value="Cation_efflux_CTD_sf"/>
</dbReference>
<dbReference type="EMBL" id="CP080764">
    <property type="protein sequence ID" value="QYY42679.1"/>
    <property type="molecule type" value="Genomic_DNA"/>
</dbReference>
<evidence type="ECO:0000313" key="11">
    <source>
        <dbReference type="EMBL" id="SDH42739.1"/>
    </source>
</evidence>
<protein>
    <submittedName>
        <fullName evidence="11">Cation diffusion facilitator family transporter</fullName>
    </submittedName>
</protein>
<feature type="transmembrane region" description="Helical" evidence="7">
    <location>
        <begin position="15"/>
        <end position="35"/>
    </location>
</feature>
<evidence type="ECO:0000256" key="1">
    <source>
        <dbReference type="ARBA" id="ARBA00004141"/>
    </source>
</evidence>
<sequence length="290" mass="32243">MEEQYNNLKIGERGAWVSIIAYLTLSALKLIIGYLSNSEALMADGLNNTTDIIVSVAVLIGLRFSRKPPDEDHPYGHWRAETIASLMASFIMMVVGMQVLYNAGRSIVDFRAETPDALAAWTAVGCALVMYGVYRFNCRLALRINSQAMMAAAKDNLSDAWVSIGAAVGIFGSQFGMPWLDPLAAVVVGFMICRTAWEIFRDATHNLTDGFDEQKLMKLRQTIEEIPGVKALNDIKARVHGNNVLVDVVIYVDPDLNVIESHHITEAIEKRMQEEHGIISVHVHVEPWEK</sequence>
<dbReference type="SUPFAM" id="SSF160240">
    <property type="entry name" value="Cation efflux protein cytoplasmic domain-like"/>
    <property type="match status" value="1"/>
</dbReference>
<feature type="domain" description="Cation efflux protein transmembrane" evidence="8">
    <location>
        <begin position="16"/>
        <end position="207"/>
    </location>
</feature>
<dbReference type="PANTHER" id="PTHR43840">
    <property type="entry name" value="MITOCHONDRIAL METAL TRANSPORTER 1-RELATED"/>
    <property type="match status" value="1"/>
</dbReference>
<evidence type="ECO:0000256" key="3">
    <source>
        <dbReference type="ARBA" id="ARBA00022448"/>
    </source>
</evidence>
<reference evidence="11 12" key="1">
    <citation type="submission" date="2016-10" db="EMBL/GenBank/DDBJ databases">
        <authorList>
            <person name="de Groot N.N."/>
        </authorList>
    </citation>
    <scope>NUCLEOTIDE SEQUENCE [LARGE SCALE GENOMIC DNA]</scope>
    <source>
        <strain evidence="11 12">L 420-91</strain>
    </source>
</reference>
<evidence type="ECO:0000259" key="9">
    <source>
        <dbReference type="Pfam" id="PF16916"/>
    </source>
</evidence>
<evidence type="ECO:0000256" key="6">
    <source>
        <dbReference type="ARBA" id="ARBA00023136"/>
    </source>
</evidence>
<evidence type="ECO:0000313" key="12">
    <source>
        <dbReference type="Proteomes" id="UP000198956"/>
    </source>
</evidence>
<feature type="transmembrane region" description="Helical" evidence="7">
    <location>
        <begin position="83"/>
        <end position="103"/>
    </location>
</feature>
<keyword evidence="5 7" id="KW-1133">Transmembrane helix</keyword>